<evidence type="ECO:0000256" key="3">
    <source>
        <dbReference type="ARBA" id="ARBA00022679"/>
    </source>
</evidence>
<dbReference type="InterPro" id="IPR002052">
    <property type="entry name" value="DNA_methylase_N6_adenine_CS"/>
</dbReference>
<keyword evidence="3" id="KW-0808">Transferase</keyword>
<dbReference type="Proteomes" id="UP000297597">
    <property type="component" value="Unassembled WGS sequence"/>
</dbReference>
<dbReference type="GO" id="GO:0032259">
    <property type="term" value="P:methylation"/>
    <property type="evidence" value="ECO:0007669"/>
    <property type="project" value="UniProtKB-KW"/>
</dbReference>
<dbReference type="EMBL" id="QFFZ01000030">
    <property type="protein sequence ID" value="TEB10237.1"/>
    <property type="molecule type" value="Genomic_DNA"/>
</dbReference>
<protein>
    <recommendedName>
        <fullName evidence="1">site-specific DNA-methyltransferase (adenine-specific)</fullName>
        <ecNumber evidence="1">2.1.1.72</ecNumber>
    </recommendedName>
</protein>
<dbReference type="InterPro" id="IPR029063">
    <property type="entry name" value="SAM-dependent_MTases_sf"/>
</dbReference>
<accession>A0A4Y7RPN0</accession>
<dbReference type="InterPro" id="IPR047939">
    <property type="entry name" value="BREX_1_PglX"/>
</dbReference>
<dbReference type="PANTHER" id="PTHR33841:SF1">
    <property type="entry name" value="DNA METHYLTRANSFERASE A"/>
    <property type="match status" value="1"/>
</dbReference>
<dbReference type="GO" id="GO:0006304">
    <property type="term" value="P:DNA modification"/>
    <property type="evidence" value="ECO:0007669"/>
    <property type="project" value="InterPro"/>
</dbReference>
<dbReference type="InterPro" id="IPR050953">
    <property type="entry name" value="N4_N6_ade-DNA_methylase"/>
</dbReference>
<proteinExistence type="predicted"/>
<evidence type="ECO:0000256" key="5">
    <source>
        <dbReference type="ARBA" id="ARBA00047942"/>
    </source>
</evidence>
<comment type="catalytic activity">
    <reaction evidence="5">
        <text>a 2'-deoxyadenosine in DNA + S-adenosyl-L-methionine = an N(6)-methyl-2'-deoxyadenosine in DNA + S-adenosyl-L-homocysteine + H(+)</text>
        <dbReference type="Rhea" id="RHEA:15197"/>
        <dbReference type="Rhea" id="RHEA-COMP:12418"/>
        <dbReference type="Rhea" id="RHEA-COMP:12419"/>
        <dbReference type="ChEBI" id="CHEBI:15378"/>
        <dbReference type="ChEBI" id="CHEBI:57856"/>
        <dbReference type="ChEBI" id="CHEBI:59789"/>
        <dbReference type="ChEBI" id="CHEBI:90615"/>
        <dbReference type="ChEBI" id="CHEBI:90616"/>
        <dbReference type="EC" id="2.1.1.72"/>
    </reaction>
</comment>
<dbReference type="GO" id="GO:0003676">
    <property type="term" value="F:nucleic acid binding"/>
    <property type="evidence" value="ECO:0007669"/>
    <property type="project" value="InterPro"/>
</dbReference>
<keyword evidence="4" id="KW-0949">S-adenosyl-L-methionine</keyword>
<evidence type="ECO:0000313" key="8">
    <source>
        <dbReference type="Proteomes" id="UP000297597"/>
    </source>
</evidence>
<dbReference type="RefSeq" id="WP_134214352.1">
    <property type="nucleotide sequence ID" value="NZ_QFFZ01000030.1"/>
</dbReference>
<dbReference type="NCBIfam" id="NF033452">
    <property type="entry name" value="BREX_1_MTaseX"/>
    <property type="match status" value="1"/>
</dbReference>
<dbReference type="PROSITE" id="PS00092">
    <property type="entry name" value="N6_MTASE"/>
    <property type="match status" value="1"/>
</dbReference>
<gene>
    <name evidence="7" type="ORF">Pmgp_02537</name>
</gene>
<dbReference type="GO" id="GO:0009007">
    <property type="term" value="F:site-specific DNA-methyltransferase (adenine-specific) activity"/>
    <property type="evidence" value="ECO:0007669"/>
    <property type="project" value="UniProtKB-EC"/>
</dbReference>
<dbReference type="SUPFAM" id="SSF53335">
    <property type="entry name" value="S-adenosyl-L-methionine-dependent methyltransferases"/>
    <property type="match status" value="1"/>
</dbReference>
<evidence type="ECO:0000259" key="6">
    <source>
        <dbReference type="Pfam" id="PF07669"/>
    </source>
</evidence>
<dbReference type="PANTHER" id="PTHR33841">
    <property type="entry name" value="DNA METHYLTRANSFERASE YEEA-RELATED"/>
    <property type="match status" value="1"/>
</dbReference>
<reference evidence="7 8" key="1">
    <citation type="journal article" date="2018" name="Environ. Microbiol.">
        <title>Novel energy conservation strategies and behaviour of Pelotomaculum schinkii driving syntrophic propionate catabolism.</title>
        <authorList>
            <person name="Hidalgo-Ahumada C.A.P."/>
            <person name="Nobu M.K."/>
            <person name="Narihiro T."/>
            <person name="Tamaki H."/>
            <person name="Liu W.T."/>
            <person name="Kamagata Y."/>
            <person name="Stams A.J.M."/>
            <person name="Imachi H."/>
            <person name="Sousa D.Z."/>
        </authorList>
    </citation>
    <scope>NUCLEOTIDE SEQUENCE [LARGE SCALE GENOMIC DNA]</scope>
    <source>
        <strain evidence="7 8">MGP</strain>
    </source>
</reference>
<sequence length="1201" mass="139904">MDKAKIKNYAVAARRKLIEAVRQKAYQLYIFEDGALPPDEAYHKLRSDGIFMTPEQSRARERLCSYLALLGNELDNEKAYQHLMEEVAYTWFNRLIALRFMEVNEYLPSGIRILSSVDKGRAEPDAMREAERLPYVNQDKIAEYRAATGIDASEKLYKYILISQCNALSDILPGMFEKIDDYTELLLPDALYRKGGIVHDLVHSIDEDDFRDQVQIIGWLYQYYISEKKDEVFAGLKKNIKINKETIPAATQLFTPEWIVKYMVENSLGRLFVEKLHLDPAAMCWRYYVPEAEQTEEVQTQLALIREDDKDFHIEQVKLIDPCMGSGHILVYAFDVLYQIYFNQGYAEREIPNLILQNNLYGLDIDGRAAQLAYFALMMKARSYNRRFFRQESIPQPHVHAVIESDGAQRHHLDYMGYGMSEAEQQACKDDLAWLISLFADAREYGSILKIDRTLDYDRLRRFVKDVPSGQLDIYSAGIDQTERILLEILSVAEIMTKKYDVVVTNPPYMGSKGMDGKLVDYLSEYYHDSKSDMSTVFMTRTLEMCKHSGIMAMINIPVWMSKSSFERLRYNVLSKNTFCNVLHFGRGIFGSDFGTVAFVLYKERIARYKGVFFQLFDQLGAVDNINIKERWFFEKKNKYIVNQEHFLNIFSYPIAYWVSLKILDILEEVHPLQYYADARKGLTTGDNDTFMRLWFEISQTNFSIYSDNAKWFPMTKGGDFRRWYGNNEYVVNWYNDGFEICNFKDEKGKLRSRPQNVKYYFREGISWNDTTATGKIAFRYQDSHYIPNASGPCVYCDNRDRLMYLFALLNSCVSQCLLEVLAPNMKFEVGQMALVPTILDERTDIRPLIDMNLSIARTDWDSFETSWDFQVHPLVKFQMASTYAWRDEKPTSRISSAFKAWETFTEGQFVKLKANEEELNRIFIEIYGLQDELTPEVEDKDVTIRKADLSRDIRSFISYAVGCMFGRYSLDEPGLVFAGGQFDMARYKTFLPEDDNILPIGASDYFDDDIVVRFVDFVRVVYGDATLDENLNFIADALYPNGGGSSKEKIRRYFLNDFYKDHVKTYQKRPIYWLFDSGKKDGFKALIYLHRYDKFTVARVRTDYLHPLQRKYESEIGRLEMLSGITENAREKAAYRKEIESLHSKIEECRIYDQVVAHIAHQAIELDLDDGVKVNYAKFQGVEVPKDNGKTVKMDLLAKI</sequence>
<keyword evidence="8" id="KW-1185">Reference proteome</keyword>
<dbReference type="Pfam" id="PF07669">
    <property type="entry name" value="Eco57I"/>
    <property type="match status" value="1"/>
</dbReference>
<evidence type="ECO:0000313" key="7">
    <source>
        <dbReference type="EMBL" id="TEB10237.1"/>
    </source>
</evidence>
<dbReference type="EC" id="2.1.1.72" evidence="1"/>
<comment type="caution">
    <text evidence="7">The sequence shown here is derived from an EMBL/GenBank/DDBJ whole genome shotgun (WGS) entry which is preliminary data.</text>
</comment>
<dbReference type="Gene3D" id="3.40.50.150">
    <property type="entry name" value="Vaccinia Virus protein VP39"/>
    <property type="match status" value="1"/>
</dbReference>
<evidence type="ECO:0000256" key="2">
    <source>
        <dbReference type="ARBA" id="ARBA00022603"/>
    </source>
</evidence>
<evidence type="ECO:0000256" key="1">
    <source>
        <dbReference type="ARBA" id="ARBA00011900"/>
    </source>
</evidence>
<organism evidence="7 8">
    <name type="scientific">Pelotomaculum propionicicum</name>
    <dbReference type="NCBI Taxonomy" id="258475"/>
    <lineage>
        <taxon>Bacteria</taxon>
        <taxon>Bacillati</taxon>
        <taxon>Bacillota</taxon>
        <taxon>Clostridia</taxon>
        <taxon>Eubacteriales</taxon>
        <taxon>Desulfotomaculaceae</taxon>
        <taxon>Pelotomaculum</taxon>
    </lineage>
</organism>
<name>A0A4Y7RPN0_9FIRM</name>
<feature type="domain" description="Type II methyltransferase M.TaqI-like" evidence="6">
    <location>
        <begin position="358"/>
        <end position="590"/>
    </location>
</feature>
<dbReference type="InterPro" id="IPR011639">
    <property type="entry name" value="MethylTrfase_TaqI-like_dom"/>
</dbReference>
<keyword evidence="2" id="KW-0489">Methyltransferase</keyword>
<dbReference type="AlphaFoldDB" id="A0A4Y7RPN0"/>
<dbReference type="OrthoDB" id="32195at2"/>
<evidence type="ECO:0000256" key="4">
    <source>
        <dbReference type="ARBA" id="ARBA00022691"/>
    </source>
</evidence>
<dbReference type="PRINTS" id="PR00507">
    <property type="entry name" value="N12N6MTFRASE"/>
</dbReference>